<dbReference type="AlphaFoldDB" id="A0A9Q1L804"/>
<sequence>MDLPRMTLHPGPEEYDVLIIQEKHRSHGVWNGTLTGHNAYLSSRRADREFSKHMRRHPLHPRILDYFGRFNNFEENPVLTQFTQIISNNDVVNDRLDESDSDSPLDHDTNDEQ</sequence>
<comment type="caution">
    <text evidence="2">The sequence shown here is derived from an EMBL/GenBank/DDBJ whole genome shotgun (WGS) entry which is preliminary data.</text>
</comment>
<name>A0A9Q1L804_9SOLA</name>
<keyword evidence="3" id="KW-1185">Reference proteome</keyword>
<dbReference type="EMBL" id="JAJAGQ010000022">
    <property type="protein sequence ID" value="KAJ8529143.1"/>
    <property type="molecule type" value="Genomic_DNA"/>
</dbReference>
<organism evidence="2 3">
    <name type="scientific">Anisodus acutangulus</name>
    <dbReference type="NCBI Taxonomy" id="402998"/>
    <lineage>
        <taxon>Eukaryota</taxon>
        <taxon>Viridiplantae</taxon>
        <taxon>Streptophyta</taxon>
        <taxon>Embryophyta</taxon>
        <taxon>Tracheophyta</taxon>
        <taxon>Spermatophyta</taxon>
        <taxon>Magnoliopsida</taxon>
        <taxon>eudicotyledons</taxon>
        <taxon>Gunneridae</taxon>
        <taxon>Pentapetalae</taxon>
        <taxon>asterids</taxon>
        <taxon>lamiids</taxon>
        <taxon>Solanales</taxon>
        <taxon>Solanaceae</taxon>
        <taxon>Solanoideae</taxon>
        <taxon>Hyoscyameae</taxon>
        <taxon>Anisodus</taxon>
    </lineage>
</organism>
<evidence type="ECO:0000256" key="1">
    <source>
        <dbReference type="SAM" id="MobiDB-lite"/>
    </source>
</evidence>
<protein>
    <submittedName>
        <fullName evidence="2">Uncharacterized protein</fullName>
    </submittedName>
</protein>
<dbReference type="OrthoDB" id="1937804at2759"/>
<gene>
    <name evidence="2" type="ORF">K7X08_035978</name>
</gene>
<dbReference type="Proteomes" id="UP001152561">
    <property type="component" value="Unassembled WGS sequence"/>
</dbReference>
<accession>A0A9Q1L804</accession>
<proteinExistence type="predicted"/>
<feature type="region of interest" description="Disordered" evidence="1">
    <location>
        <begin position="93"/>
        <end position="113"/>
    </location>
</feature>
<evidence type="ECO:0000313" key="2">
    <source>
        <dbReference type="EMBL" id="KAJ8529143.1"/>
    </source>
</evidence>
<evidence type="ECO:0000313" key="3">
    <source>
        <dbReference type="Proteomes" id="UP001152561"/>
    </source>
</evidence>
<reference evidence="3" key="1">
    <citation type="journal article" date="2023" name="Proc. Natl. Acad. Sci. U.S.A.">
        <title>Genomic and structural basis for evolution of tropane alkaloid biosynthesis.</title>
        <authorList>
            <person name="Wanga Y.-J."/>
            <person name="Taina T."/>
            <person name="Yua J.-Y."/>
            <person name="Lia J."/>
            <person name="Xua B."/>
            <person name="Chenc J."/>
            <person name="D'Auriad J.C."/>
            <person name="Huanga J.-P."/>
            <person name="Huanga S.-X."/>
        </authorList>
    </citation>
    <scope>NUCLEOTIDE SEQUENCE [LARGE SCALE GENOMIC DNA]</scope>
    <source>
        <strain evidence="3">cv. KIB-2019</strain>
    </source>
</reference>